<dbReference type="InterPro" id="IPR009057">
    <property type="entry name" value="Homeodomain-like_sf"/>
</dbReference>
<evidence type="ECO:0000313" key="10">
    <source>
        <dbReference type="EMBL" id="CAA7395029.1"/>
    </source>
</evidence>
<dbReference type="Gene3D" id="1.10.10.60">
    <property type="entry name" value="Homeodomain-like"/>
    <property type="match status" value="2"/>
</dbReference>
<feature type="domain" description="Myb-like" evidence="8">
    <location>
        <begin position="8"/>
        <end position="60"/>
    </location>
</feature>
<dbReference type="SUPFAM" id="SSF46689">
    <property type="entry name" value="Homeodomain-like"/>
    <property type="match status" value="1"/>
</dbReference>
<keyword evidence="3" id="KW-0677">Repeat</keyword>
<organism evidence="10 11">
    <name type="scientific">Spirodela intermedia</name>
    <name type="common">Intermediate duckweed</name>
    <dbReference type="NCBI Taxonomy" id="51605"/>
    <lineage>
        <taxon>Eukaryota</taxon>
        <taxon>Viridiplantae</taxon>
        <taxon>Streptophyta</taxon>
        <taxon>Embryophyta</taxon>
        <taxon>Tracheophyta</taxon>
        <taxon>Spermatophyta</taxon>
        <taxon>Magnoliopsida</taxon>
        <taxon>Liliopsida</taxon>
        <taxon>Araceae</taxon>
        <taxon>Lemnoideae</taxon>
        <taxon>Spirodela</taxon>
    </lineage>
</organism>
<keyword evidence="2" id="KW-0217">Developmental protein</keyword>
<dbReference type="PANTHER" id="PTHR10641">
    <property type="entry name" value="MYB FAMILY TRANSCRIPTION FACTOR"/>
    <property type="match status" value="1"/>
</dbReference>
<keyword evidence="4" id="KW-0805">Transcription regulation</keyword>
<keyword evidence="11" id="KW-1185">Reference proteome</keyword>
<dbReference type="OrthoDB" id="2143914at2759"/>
<evidence type="ECO:0000256" key="3">
    <source>
        <dbReference type="ARBA" id="ARBA00022737"/>
    </source>
</evidence>
<dbReference type="InterPro" id="IPR017930">
    <property type="entry name" value="Myb_dom"/>
</dbReference>
<dbReference type="EMBL" id="LR746267">
    <property type="protein sequence ID" value="CAA7395029.1"/>
    <property type="molecule type" value="Genomic_DNA"/>
</dbReference>
<evidence type="ECO:0000313" key="11">
    <source>
        <dbReference type="Proteomes" id="UP000663760"/>
    </source>
</evidence>
<sequence length="322" mass="34722">MGRSPCCEEGLKKGPWTPEEDQKLLAYIDRNGHGSWRALPAKAGLQRCGKSCRLRWTNYLRPDIKRGKFSLQEEQTIIQLHALLGNRWSAIASHLPKRTDNEIKNFWNTHLKKRLAKMGIDPITHKPSSDAVSATGGGGGGTTAAAAATLSHMAQWESARLEAEARLARESKMHRPSAAAHFQSPAAASFSTSTPIHLQGSSSCPLPTPRLDLESPTSTLTFSEKTESIVRRTAFSDGLAWPGEQLRIGSFSGSAGAAMGSLGDGFVEMLLGDFDRFPAGDCTDFAGHGRANGDNDEESKSYWTSILNLVNSASPSNSPPGF</sequence>
<gene>
    <name evidence="10" type="ORF">SI8410_04005690</name>
</gene>
<proteinExistence type="predicted"/>
<dbReference type="GO" id="GO:0000902">
    <property type="term" value="P:cell morphogenesis"/>
    <property type="evidence" value="ECO:0007669"/>
    <property type="project" value="UniProtKB-ARBA"/>
</dbReference>
<dbReference type="AlphaFoldDB" id="A0A7I8KB72"/>
<dbReference type="Pfam" id="PF00249">
    <property type="entry name" value="Myb_DNA-binding"/>
    <property type="match status" value="2"/>
</dbReference>
<evidence type="ECO:0000256" key="6">
    <source>
        <dbReference type="ARBA" id="ARBA00023163"/>
    </source>
</evidence>
<dbReference type="PROSITE" id="PS51294">
    <property type="entry name" value="HTH_MYB"/>
    <property type="match status" value="2"/>
</dbReference>
<dbReference type="SMART" id="SM00717">
    <property type="entry name" value="SANT"/>
    <property type="match status" value="2"/>
</dbReference>
<feature type="domain" description="Myb-like" evidence="8">
    <location>
        <begin position="61"/>
        <end position="111"/>
    </location>
</feature>
<dbReference type="GO" id="GO:0005634">
    <property type="term" value="C:nucleus"/>
    <property type="evidence" value="ECO:0007669"/>
    <property type="project" value="UniProtKB-SubCell"/>
</dbReference>
<dbReference type="PANTHER" id="PTHR10641:SF586">
    <property type="entry name" value="TRANSCRIPTION FACTOR MYB16"/>
    <property type="match status" value="1"/>
</dbReference>
<evidence type="ECO:0000256" key="5">
    <source>
        <dbReference type="ARBA" id="ARBA00023125"/>
    </source>
</evidence>
<dbReference type="FunFam" id="1.10.10.60:FF:000001">
    <property type="entry name" value="MYB-related transcription factor"/>
    <property type="match status" value="1"/>
</dbReference>
<dbReference type="CDD" id="cd00167">
    <property type="entry name" value="SANT"/>
    <property type="match status" value="2"/>
</dbReference>
<accession>A0A7I8KB72</accession>
<keyword evidence="6" id="KW-0804">Transcription</keyword>
<evidence type="ECO:0000256" key="4">
    <source>
        <dbReference type="ARBA" id="ARBA00023015"/>
    </source>
</evidence>
<dbReference type="GO" id="GO:0003677">
    <property type="term" value="F:DNA binding"/>
    <property type="evidence" value="ECO:0007669"/>
    <property type="project" value="UniProtKB-KW"/>
</dbReference>
<dbReference type="PROSITE" id="PS50090">
    <property type="entry name" value="MYB_LIKE"/>
    <property type="match status" value="2"/>
</dbReference>
<evidence type="ECO:0000259" key="9">
    <source>
        <dbReference type="PROSITE" id="PS51294"/>
    </source>
</evidence>
<evidence type="ECO:0000256" key="2">
    <source>
        <dbReference type="ARBA" id="ARBA00022473"/>
    </source>
</evidence>
<dbReference type="InterPro" id="IPR001005">
    <property type="entry name" value="SANT/Myb"/>
</dbReference>
<keyword evidence="7" id="KW-0539">Nucleus</keyword>
<dbReference type="Proteomes" id="UP000663760">
    <property type="component" value="Chromosome 4"/>
</dbReference>
<evidence type="ECO:0000256" key="7">
    <source>
        <dbReference type="ARBA" id="ARBA00023242"/>
    </source>
</evidence>
<protein>
    <submittedName>
        <fullName evidence="10">Uncharacterized protein</fullName>
    </submittedName>
</protein>
<feature type="domain" description="HTH myb-type" evidence="9">
    <location>
        <begin position="61"/>
        <end position="115"/>
    </location>
</feature>
<dbReference type="FunFam" id="1.10.10.60:FF:000099">
    <property type="entry name" value="MYB transcription factor"/>
    <property type="match status" value="1"/>
</dbReference>
<dbReference type="GO" id="GO:1901957">
    <property type="term" value="P:regulation of cutin biosynthetic process"/>
    <property type="evidence" value="ECO:0007669"/>
    <property type="project" value="UniProtKB-ARBA"/>
</dbReference>
<comment type="subcellular location">
    <subcellularLocation>
        <location evidence="1">Nucleus</location>
    </subcellularLocation>
</comment>
<keyword evidence="5" id="KW-0238">DNA-binding</keyword>
<name>A0A7I8KB72_SPIIN</name>
<evidence type="ECO:0000256" key="1">
    <source>
        <dbReference type="ARBA" id="ARBA00004123"/>
    </source>
</evidence>
<evidence type="ECO:0000259" key="8">
    <source>
        <dbReference type="PROSITE" id="PS50090"/>
    </source>
</evidence>
<dbReference type="InterPro" id="IPR015495">
    <property type="entry name" value="Myb_TF_plants"/>
</dbReference>
<reference evidence="10" key="1">
    <citation type="submission" date="2020-02" db="EMBL/GenBank/DDBJ databases">
        <authorList>
            <person name="Scholz U."/>
            <person name="Mascher M."/>
            <person name="Fiebig A."/>
        </authorList>
    </citation>
    <scope>NUCLEOTIDE SEQUENCE</scope>
</reference>
<feature type="domain" description="HTH myb-type" evidence="9">
    <location>
        <begin position="8"/>
        <end position="60"/>
    </location>
</feature>